<dbReference type="OrthoDB" id="7844015at2"/>
<comment type="caution">
    <text evidence="2">The sequence shown here is derived from an EMBL/GenBank/DDBJ whole genome shotgun (WGS) entry which is preliminary data.</text>
</comment>
<evidence type="ECO:0000313" key="2">
    <source>
        <dbReference type="EMBL" id="TPE47955.1"/>
    </source>
</evidence>
<evidence type="ECO:0000256" key="1">
    <source>
        <dbReference type="SAM" id="SignalP"/>
    </source>
</evidence>
<sequence>MSTFRTLLRAAVVALPLGLAGAAVARAQTANYDFYVAGFKVGTMTFTPETGARDYSAQARISAAGIVGAFLTFDYAASSSGALGKAGPVPRLFQAVSDSPSGRRTTRIDWKNGVPVKVTVEPPREDEPDPREQAGTVDPVAAGVAVLSDGPAERMCATTVDIFDGSRRSRLTVGPRRAVKGGFTCAGTYARLKGEPHTLSSQREFPFTLTFSEGADGMAKVRRIETKTSFGTAAMERRS</sequence>
<feature type="signal peptide" evidence="1">
    <location>
        <begin position="1"/>
        <end position="25"/>
    </location>
</feature>
<dbReference type="EMBL" id="VFRP01000026">
    <property type="protein sequence ID" value="TPE47955.1"/>
    <property type="molecule type" value="Genomic_DNA"/>
</dbReference>
<gene>
    <name evidence="2" type="ORF">FJM51_18960</name>
</gene>
<organism evidence="2 3">
    <name type="scientific">Amaricoccus solimangrovi</name>
    <dbReference type="NCBI Taxonomy" id="2589815"/>
    <lineage>
        <taxon>Bacteria</taxon>
        <taxon>Pseudomonadati</taxon>
        <taxon>Pseudomonadota</taxon>
        <taxon>Alphaproteobacteria</taxon>
        <taxon>Rhodobacterales</taxon>
        <taxon>Paracoccaceae</taxon>
        <taxon>Amaricoccus</taxon>
    </lineage>
</organism>
<dbReference type="RefSeq" id="WP_140455706.1">
    <property type="nucleotide sequence ID" value="NZ_VFRP01000026.1"/>
</dbReference>
<dbReference type="Proteomes" id="UP000319255">
    <property type="component" value="Unassembled WGS sequence"/>
</dbReference>
<proteinExistence type="predicted"/>
<dbReference type="InterPro" id="IPR021457">
    <property type="entry name" value="DUF3108"/>
</dbReference>
<dbReference type="AlphaFoldDB" id="A0A501WHP4"/>
<keyword evidence="3" id="KW-1185">Reference proteome</keyword>
<reference evidence="2 3" key="1">
    <citation type="submission" date="2019-06" db="EMBL/GenBank/DDBJ databases">
        <title>A novel bacterium of genus Amaricoccus, isolated from marine sediment.</title>
        <authorList>
            <person name="Huang H."/>
            <person name="Mo K."/>
            <person name="Hu Y."/>
        </authorList>
    </citation>
    <scope>NUCLEOTIDE SEQUENCE [LARGE SCALE GENOMIC DNA]</scope>
    <source>
        <strain evidence="2 3">HB172011</strain>
    </source>
</reference>
<protein>
    <submittedName>
        <fullName evidence="2">DUF3108 domain-containing protein</fullName>
    </submittedName>
</protein>
<evidence type="ECO:0000313" key="3">
    <source>
        <dbReference type="Proteomes" id="UP000319255"/>
    </source>
</evidence>
<dbReference type="Pfam" id="PF11306">
    <property type="entry name" value="DUF3108"/>
    <property type="match status" value="1"/>
</dbReference>
<name>A0A501WHP4_9RHOB</name>
<keyword evidence="1" id="KW-0732">Signal</keyword>
<feature type="chain" id="PRO_5021192172" evidence="1">
    <location>
        <begin position="26"/>
        <end position="239"/>
    </location>
</feature>
<accession>A0A501WHP4</accession>